<name>A0AAD4BX01_BOLED</name>
<keyword evidence="1" id="KW-0812">Transmembrane</keyword>
<dbReference type="Proteomes" id="UP001194468">
    <property type="component" value="Unassembled WGS sequence"/>
</dbReference>
<sequence>MSSTLESMTIIQQNNYITFVILTVIGYDYVLSFSNEIEYIWSKPWTSVSTLFLFVRYAGLCNVVSSLLAMILRLWAIYNRSRIIIHVLLALFSLEIIPILLSAAIYSDPSNLTVASIQRQDFSNCQVVPKSLIWAGVTTVVQVTHGAVMCMLAIAQFVWQSIQMYQVTKQWQLNRYMRLFIKQGIIYFSAVFLYNLVGVFESFGKPPTSAREGDLLFIVAYVPLFLLTPRFIISVRKLYARGIQGTRRGEGIDTGFGLSSAGGSANGTVMVFVDAEQNEGLEDIDEISMEVITSRSE</sequence>
<evidence type="ECO:0000313" key="3">
    <source>
        <dbReference type="EMBL" id="KAF8442242.1"/>
    </source>
</evidence>
<reference evidence="3" key="2">
    <citation type="journal article" date="2020" name="Nat. Commun.">
        <title>Large-scale genome sequencing of mycorrhizal fungi provides insights into the early evolution of symbiotic traits.</title>
        <authorList>
            <person name="Miyauchi S."/>
            <person name="Kiss E."/>
            <person name="Kuo A."/>
            <person name="Drula E."/>
            <person name="Kohler A."/>
            <person name="Sanchez-Garcia M."/>
            <person name="Morin E."/>
            <person name="Andreopoulos B."/>
            <person name="Barry K.W."/>
            <person name="Bonito G."/>
            <person name="Buee M."/>
            <person name="Carver A."/>
            <person name="Chen C."/>
            <person name="Cichocki N."/>
            <person name="Clum A."/>
            <person name="Culley D."/>
            <person name="Crous P.W."/>
            <person name="Fauchery L."/>
            <person name="Girlanda M."/>
            <person name="Hayes R.D."/>
            <person name="Keri Z."/>
            <person name="LaButti K."/>
            <person name="Lipzen A."/>
            <person name="Lombard V."/>
            <person name="Magnuson J."/>
            <person name="Maillard F."/>
            <person name="Murat C."/>
            <person name="Nolan M."/>
            <person name="Ohm R.A."/>
            <person name="Pangilinan J."/>
            <person name="Pereira M.F."/>
            <person name="Perotto S."/>
            <person name="Peter M."/>
            <person name="Pfister S."/>
            <person name="Riley R."/>
            <person name="Sitrit Y."/>
            <person name="Stielow J.B."/>
            <person name="Szollosi G."/>
            <person name="Zifcakova L."/>
            <person name="Stursova M."/>
            <person name="Spatafora J.W."/>
            <person name="Tedersoo L."/>
            <person name="Vaario L.M."/>
            <person name="Yamada A."/>
            <person name="Yan M."/>
            <person name="Wang P."/>
            <person name="Xu J."/>
            <person name="Bruns T."/>
            <person name="Baldrian P."/>
            <person name="Vilgalys R."/>
            <person name="Dunand C."/>
            <person name="Henrissat B."/>
            <person name="Grigoriev I.V."/>
            <person name="Hibbett D."/>
            <person name="Nagy L.G."/>
            <person name="Martin F.M."/>
        </authorList>
    </citation>
    <scope>NUCLEOTIDE SEQUENCE</scope>
    <source>
        <strain evidence="3">BED1</strain>
    </source>
</reference>
<evidence type="ECO:0000259" key="2">
    <source>
        <dbReference type="Pfam" id="PF20151"/>
    </source>
</evidence>
<feature type="transmembrane region" description="Helical" evidence="1">
    <location>
        <begin position="54"/>
        <end position="76"/>
    </location>
</feature>
<keyword evidence="1" id="KW-1133">Transmembrane helix</keyword>
<keyword evidence="4" id="KW-1185">Reference proteome</keyword>
<dbReference type="EMBL" id="WHUW01000009">
    <property type="protein sequence ID" value="KAF8442242.1"/>
    <property type="molecule type" value="Genomic_DNA"/>
</dbReference>
<gene>
    <name evidence="3" type="ORF">L210DRAFT_3644387</name>
</gene>
<dbReference type="InterPro" id="IPR045340">
    <property type="entry name" value="DUF6533"/>
</dbReference>
<dbReference type="AlphaFoldDB" id="A0AAD4BX01"/>
<comment type="caution">
    <text evidence="3">The sequence shown here is derived from an EMBL/GenBank/DDBJ whole genome shotgun (WGS) entry which is preliminary data.</text>
</comment>
<feature type="transmembrane region" description="Helical" evidence="1">
    <location>
        <begin position="132"/>
        <end position="159"/>
    </location>
</feature>
<reference evidence="3" key="1">
    <citation type="submission" date="2019-10" db="EMBL/GenBank/DDBJ databases">
        <authorList>
            <consortium name="DOE Joint Genome Institute"/>
            <person name="Kuo A."/>
            <person name="Miyauchi S."/>
            <person name="Kiss E."/>
            <person name="Drula E."/>
            <person name="Kohler A."/>
            <person name="Sanchez-Garcia M."/>
            <person name="Andreopoulos B."/>
            <person name="Barry K.W."/>
            <person name="Bonito G."/>
            <person name="Buee M."/>
            <person name="Carver A."/>
            <person name="Chen C."/>
            <person name="Cichocki N."/>
            <person name="Clum A."/>
            <person name="Culley D."/>
            <person name="Crous P.W."/>
            <person name="Fauchery L."/>
            <person name="Girlanda M."/>
            <person name="Hayes R."/>
            <person name="Keri Z."/>
            <person name="LaButti K."/>
            <person name="Lipzen A."/>
            <person name="Lombard V."/>
            <person name="Magnuson J."/>
            <person name="Maillard F."/>
            <person name="Morin E."/>
            <person name="Murat C."/>
            <person name="Nolan M."/>
            <person name="Ohm R."/>
            <person name="Pangilinan J."/>
            <person name="Pereira M."/>
            <person name="Perotto S."/>
            <person name="Peter M."/>
            <person name="Riley R."/>
            <person name="Sitrit Y."/>
            <person name="Stielow B."/>
            <person name="Szollosi G."/>
            <person name="Zifcakova L."/>
            <person name="Stursova M."/>
            <person name="Spatafora J.W."/>
            <person name="Tedersoo L."/>
            <person name="Vaario L.-M."/>
            <person name="Yamada A."/>
            <person name="Yan M."/>
            <person name="Wang P."/>
            <person name="Xu J."/>
            <person name="Bruns T."/>
            <person name="Baldrian P."/>
            <person name="Vilgalys R."/>
            <person name="Henrissat B."/>
            <person name="Grigoriev I.V."/>
            <person name="Hibbett D."/>
            <person name="Nagy L.G."/>
            <person name="Martin F.M."/>
        </authorList>
    </citation>
    <scope>NUCLEOTIDE SEQUENCE</scope>
    <source>
        <strain evidence="3">BED1</strain>
    </source>
</reference>
<protein>
    <recommendedName>
        <fullName evidence="2">DUF6533 domain-containing protein</fullName>
    </recommendedName>
</protein>
<evidence type="ECO:0000256" key="1">
    <source>
        <dbReference type="SAM" id="Phobius"/>
    </source>
</evidence>
<feature type="transmembrane region" description="Helical" evidence="1">
    <location>
        <begin position="215"/>
        <end position="233"/>
    </location>
</feature>
<accession>A0AAD4BX01</accession>
<feature type="domain" description="DUF6533" evidence="2">
    <location>
        <begin position="16"/>
        <end position="60"/>
    </location>
</feature>
<keyword evidence="1" id="KW-0472">Membrane</keyword>
<organism evidence="3 4">
    <name type="scientific">Boletus edulis BED1</name>
    <dbReference type="NCBI Taxonomy" id="1328754"/>
    <lineage>
        <taxon>Eukaryota</taxon>
        <taxon>Fungi</taxon>
        <taxon>Dikarya</taxon>
        <taxon>Basidiomycota</taxon>
        <taxon>Agaricomycotina</taxon>
        <taxon>Agaricomycetes</taxon>
        <taxon>Agaricomycetidae</taxon>
        <taxon>Boletales</taxon>
        <taxon>Boletineae</taxon>
        <taxon>Boletaceae</taxon>
        <taxon>Boletoideae</taxon>
        <taxon>Boletus</taxon>
    </lineage>
</organism>
<dbReference type="Pfam" id="PF20151">
    <property type="entry name" value="DUF6533"/>
    <property type="match status" value="1"/>
</dbReference>
<evidence type="ECO:0000313" key="4">
    <source>
        <dbReference type="Proteomes" id="UP001194468"/>
    </source>
</evidence>
<feature type="transmembrane region" description="Helical" evidence="1">
    <location>
        <begin position="16"/>
        <end position="34"/>
    </location>
</feature>
<feature type="transmembrane region" description="Helical" evidence="1">
    <location>
        <begin position="179"/>
        <end position="200"/>
    </location>
</feature>
<feature type="transmembrane region" description="Helical" evidence="1">
    <location>
        <begin position="83"/>
        <end position="106"/>
    </location>
</feature>
<proteinExistence type="predicted"/>